<proteinExistence type="predicted"/>
<evidence type="ECO:0000313" key="3">
    <source>
        <dbReference type="Proteomes" id="UP000285908"/>
    </source>
</evidence>
<feature type="domain" description="YlxR" evidence="1">
    <location>
        <begin position="15"/>
        <end position="89"/>
    </location>
</feature>
<dbReference type="SUPFAM" id="SSF55315">
    <property type="entry name" value="L30e-like"/>
    <property type="match status" value="1"/>
</dbReference>
<dbReference type="InterPro" id="IPR037465">
    <property type="entry name" value="YlxR"/>
</dbReference>
<dbReference type="Pfam" id="PF04296">
    <property type="entry name" value="YlxR"/>
    <property type="match status" value="1"/>
</dbReference>
<evidence type="ECO:0000313" key="2">
    <source>
        <dbReference type="EMBL" id="RVV97878.1"/>
    </source>
</evidence>
<dbReference type="AlphaFoldDB" id="A0A438AGR8"/>
<comment type="caution">
    <text evidence="2">The sequence shown here is derived from an EMBL/GenBank/DDBJ whole genome shotgun (WGS) entry which is preliminary data.</text>
</comment>
<dbReference type="InterPro" id="IPR029064">
    <property type="entry name" value="Ribosomal_eL30-like_sf"/>
</dbReference>
<dbReference type="OrthoDB" id="9799836at2"/>
<protein>
    <submittedName>
        <fullName evidence="2">RNA-binding protein</fullName>
    </submittedName>
</protein>
<dbReference type="Proteomes" id="UP000285908">
    <property type="component" value="Unassembled WGS sequence"/>
</dbReference>
<dbReference type="Gene3D" id="3.30.1330.30">
    <property type="match status" value="1"/>
</dbReference>
<organism evidence="2 3">
    <name type="scientific">Mesobaculum littorinae</name>
    <dbReference type="NCBI Taxonomy" id="2486419"/>
    <lineage>
        <taxon>Bacteria</taxon>
        <taxon>Pseudomonadati</taxon>
        <taxon>Pseudomonadota</taxon>
        <taxon>Alphaproteobacteria</taxon>
        <taxon>Rhodobacterales</taxon>
        <taxon>Roseobacteraceae</taxon>
        <taxon>Mesobaculum</taxon>
    </lineage>
</organism>
<reference evidence="2 3" key="1">
    <citation type="submission" date="2018-11" db="EMBL/GenBank/DDBJ databases">
        <title>Mesobaculum littorinae gen. nov., sp. nov., isolated from Littorina scabra that represents a novel genus of the order Rhodobacteraceae.</title>
        <authorList>
            <person name="Li F."/>
        </authorList>
    </citation>
    <scope>NUCLEOTIDE SEQUENCE [LARGE SCALE GENOMIC DNA]</scope>
    <source>
        <strain evidence="2 3">M0103</strain>
    </source>
</reference>
<dbReference type="EMBL" id="RQXX01000003">
    <property type="protein sequence ID" value="RVV97878.1"/>
    <property type="molecule type" value="Genomic_DNA"/>
</dbReference>
<dbReference type="Gene3D" id="3.30.1230.10">
    <property type="entry name" value="YlxR-like"/>
    <property type="match status" value="1"/>
</dbReference>
<dbReference type="NCBIfam" id="NF006622">
    <property type="entry name" value="PRK09190.1"/>
    <property type="match status" value="1"/>
</dbReference>
<accession>A0A438AGR8</accession>
<sequence>MTRGGRTKLREDPERKCIATGEVNPKRGLIRFVTGPDDAIYPDVAGKLPGRGIWVSAERSALELAVKKRLFSRGAKRQVTVPDTLIADVEAALLRRVTDRLGLARKAGRAVAGFEKTKDWLDKGQATILLQASDGSARGKSKLYRPGGRGSFFDILTATELGLAFGREHVIHAALAAGGLTDAFRDDAVRLSGVRADDDGGDGSAGKVKKTI</sequence>
<dbReference type="RefSeq" id="WP_127906543.1">
    <property type="nucleotide sequence ID" value="NZ_RQXX01000003.1"/>
</dbReference>
<dbReference type="InterPro" id="IPR035931">
    <property type="entry name" value="YlxR-like_sf"/>
</dbReference>
<dbReference type="SUPFAM" id="SSF64376">
    <property type="entry name" value="YlxR-like"/>
    <property type="match status" value="1"/>
</dbReference>
<gene>
    <name evidence="2" type="ORF">EKE94_10375</name>
</gene>
<dbReference type="CDD" id="cd00279">
    <property type="entry name" value="YlxR"/>
    <property type="match status" value="1"/>
</dbReference>
<evidence type="ECO:0000259" key="1">
    <source>
        <dbReference type="Pfam" id="PF04296"/>
    </source>
</evidence>
<dbReference type="InterPro" id="IPR007393">
    <property type="entry name" value="YlxR_dom"/>
</dbReference>
<name>A0A438AGR8_9RHOB</name>
<keyword evidence="3" id="KW-1185">Reference proteome</keyword>
<dbReference type="PANTHER" id="PTHR34215">
    <property type="entry name" value="BLL0784 PROTEIN"/>
    <property type="match status" value="1"/>
</dbReference>
<dbReference type="PANTHER" id="PTHR34215:SF1">
    <property type="entry name" value="YLXR DOMAIN-CONTAINING PROTEIN"/>
    <property type="match status" value="1"/>
</dbReference>